<dbReference type="EMBL" id="VIVK01000001">
    <property type="protein sequence ID" value="TWD79691.1"/>
    <property type="molecule type" value="Genomic_DNA"/>
</dbReference>
<dbReference type="SUPFAM" id="SSF88946">
    <property type="entry name" value="Sigma2 domain of RNA polymerase sigma factors"/>
    <property type="match status" value="1"/>
</dbReference>
<dbReference type="PANTHER" id="PTHR43133:SF50">
    <property type="entry name" value="ECF RNA POLYMERASE SIGMA FACTOR SIGM"/>
    <property type="match status" value="1"/>
</dbReference>
<dbReference type="Pfam" id="PF08281">
    <property type="entry name" value="Sigma70_r4_2"/>
    <property type="match status" value="1"/>
</dbReference>
<dbReference type="Gene3D" id="1.10.10.10">
    <property type="entry name" value="Winged helix-like DNA-binding domain superfamily/Winged helix DNA-binding domain"/>
    <property type="match status" value="1"/>
</dbReference>
<dbReference type="InterPro" id="IPR039425">
    <property type="entry name" value="RNA_pol_sigma-70-like"/>
</dbReference>
<sequence length="188" mass="21128">MKAGDQDAFREYVVARNAALLRTAYLLSGDWHRAEDVVSTALVKLYTAWPKIREVEHLDAYVRRIVVRVWLDERRRPWRREAPADPLPDPDAGRDGFGVPADAADPDRSVAGLTARRADLHRLLARMPARQRAVLVLRFYDDLSVEQTAGILGCSEGAVKTLTNRALDSIRRLLPAGVTTRTQYEEAP</sequence>
<feature type="domain" description="RNA polymerase sigma factor 70 region 4 type 2" evidence="8">
    <location>
        <begin position="119"/>
        <end position="167"/>
    </location>
</feature>
<dbReference type="InterPro" id="IPR007627">
    <property type="entry name" value="RNA_pol_sigma70_r2"/>
</dbReference>
<keyword evidence="5" id="KW-0804">Transcription</keyword>
<dbReference type="NCBIfam" id="TIGR02983">
    <property type="entry name" value="SigE-fam_strep"/>
    <property type="match status" value="1"/>
</dbReference>
<evidence type="ECO:0000256" key="5">
    <source>
        <dbReference type="ARBA" id="ARBA00023163"/>
    </source>
</evidence>
<feature type="domain" description="RNA polymerase sigma-70 region 2" evidence="7">
    <location>
        <begin position="19"/>
        <end position="79"/>
    </location>
</feature>
<evidence type="ECO:0000256" key="3">
    <source>
        <dbReference type="ARBA" id="ARBA00023082"/>
    </source>
</evidence>
<feature type="region of interest" description="Disordered" evidence="6">
    <location>
        <begin position="80"/>
        <end position="108"/>
    </location>
</feature>
<dbReference type="InterPro" id="IPR014284">
    <property type="entry name" value="RNA_pol_sigma-70_dom"/>
</dbReference>
<keyword evidence="10" id="KW-1185">Reference proteome</keyword>
<dbReference type="OrthoDB" id="3692620at2"/>
<dbReference type="InterPro" id="IPR013325">
    <property type="entry name" value="RNA_pol_sigma_r2"/>
</dbReference>
<evidence type="ECO:0000256" key="4">
    <source>
        <dbReference type="ARBA" id="ARBA00023125"/>
    </source>
</evidence>
<comment type="similarity">
    <text evidence="1">Belongs to the sigma-70 factor family. ECF subfamily.</text>
</comment>
<organism evidence="9 10">
    <name type="scientific">Kribbella amoyensis</name>
    <dbReference type="NCBI Taxonomy" id="996641"/>
    <lineage>
        <taxon>Bacteria</taxon>
        <taxon>Bacillati</taxon>
        <taxon>Actinomycetota</taxon>
        <taxon>Actinomycetes</taxon>
        <taxon>Propionibacteriales</taxon>
        <taxon>Kribbellaceae</taxon>
        <taxon>Kribbella</taxon>
    </lineage>
</organism>
<comment type="caution">
    <text evidence="9">The sequence shown here is derived from an EMBL/GenBank/DDBJ whole genome shotgun (WGS) entry which is preliminary data.</text>
</comment>
<dbReference type="AlphaFoldDB" id="A0A561BLC3"/>
<name>A0A561BLC3_9ACTN</name>
<evidence type="ECO:0000259" key="8">
    <source>
        <dbReference type="Pfam" id="PF08281"/>
    </source>
</evidence>
<dbReference type="InterPro" id="IPR013324">
    <property type="entry name" value="RNA_pol_sigma_r3/r4-like"/>
</dbReference>
<accession>A0A561BLC3</accession>
<evidence type="ECO:0000313" key="9">
    <source>
        <dbReference type="EMBL" id="TWD79691.1"/>
    </source>
</evidence>
<evidence type="ECO:0000256" key="1">
    <source>
        <dbReference type="ARBA" id="ARBA00010641"/>
    </source>
</evidence>
<dbReference type="InterPro" id="IPR014325">
    <property type="entry name" value="RNA_pol_sigma-E_actinobac"/>
</dbReference>
<dbReference type="CDD" id="cd06171">
    <property type="entry name" value="Sigma70_r4"/>
    <property type="match status" value="1"/>
</dbReference>
<keyword evidence="2" id="KW-0805">Transcription regulation</keyword>
<dbReference type="NCBIfam" id="TIGR02937">
    <property type="entry name" value="sigma70-ECF"/>
    <property type="match status" value="1"/>
</dbReference>
<reference evidence="9 10" key="1">
    <citation type="submission" date="2019-06" db="EMBL/GenBank/DDBJ databases">
        <title>Sequencing the genomes of 1000 actinobacteria strains.</title>
        <authorList>
            <person name="Klenk H.-P."/>
        </authorList>
    </citation>
    <scope>NUCLEOTIDE SEQUENCE [LARGE SCALE GENOMIC DNA]</scope>
    <source>
        <strain evidence="9 10">DSM 24683</strain>
    </source>
</reference>
<dbReference type="GO" id="GO:0006352">
    <property type="term" value="P:DNA-templated transcription initiation"/>
    <property type="evidence" value="ECO:0007669"/>
    <property type="project" value="InterPro"/>
</dbReference>
<dbReference type="RefSeq" id="WP_145803028.1">
    <property type="nucleotide sequence ID" value="NZ_VIVK01000001.1"/>
</dbReference>
<evidence type="ECO:0000259" key="7">
    <source>
        <dbReference type="Pfam" id="PF04542"/>
    </source>
</evidence>
<dbReference type="Pfam" id="PF04542">
    <property type="entry name" value="Sigma70_r2"/>
    <property type="match status" value="1"/>
</dbReference>
<dbReference type="SUPFAM" id="SSF88659">
    <property type="entry name" value="Sigma3 and sigma4 domains of RNA polymerase sigma factors"/>
    <property type="match status" value="1"/>
</dbReference>
<dbReference type="PANTHER" id="PTHR43133">
    <property type="entry name" value="RNA POLYMERASE ECF-TYPE SIGMA FACTO"/>
    <property type="match status" value="1"/>
</dbReference>
<evidence type="ECO:0000313" key="10">
    <source>
        <dbReference type="Proteomes" id="UP000318380"/>
    </source>
</evidence>
<dbReference type="Proteomes" id="UP000318380">
    <property type="component" value="Unassembled WGS sequence"/>
</dbReference>
<protein>
    <submittedName>
        <fullName evidence="9">RNA polymerase sigma-70 factor (Sigma-E family)</fullName>
    </submittedName>
</protein>
<proteinExistence type="inferred from homology"/>
<keyword evidence="3" id="KW-0731">Sigma factor</keyword>
<dbReference type="InterPro" id="IPR013249">
    <property type="entry name" value="RNA_pol_sigma70_r4_t2"/>
</dbReference>
<evidence type="ECO:0000256" key="6">
    <source>
        <dbReference type="SAM" id="MobiDB-lite"/>
    </source>
</evidence>
<dbReference type="GO" id="GO:0016987">
    <property type="term" value="F:sigma factor activity"/>
    <property type="evidence" value="ECO:0007669"/>
    <property type="project" value="UniProtKB-KW"/>
</dbReference>
<dbReference type="GO" id="GO:0003677">
    <property type="term" value="F:DNA binding"/>
    <property type="evidence" value="ECO:0007669"/>
    <property type="project" value="UniProtKB-KW"/>
</dbReference>
<dbReference type="InterPro" id="IPR036388">
    <property type="entry name" value="WH-like_DNA-bd_sf"/>
</dbReference>
<gene>
    <name evidence="9" type="ORF">FB561_0755</name>
</gene>
<dbReference type="Gene3D" id="1.10.1740.10">
    <property type="match status" value="1"/>
</dbReference>
<keyword evidence="4" id="KW-0238">DNA-binding</keyword>
<evidence type="ECO:0000256" key="2">
    <source>
        <dbReference type="ARBA" id="ARBA00023015"/>
    </source>
</evidence>